<evidence type="ECO:0008006" key="3">
    <source>
        <dbReference type="Google" id="ProtNLM"/>
    </source>
</evidence>
<evidence type="ECO:0000313" key="2">
    <source>
        <dbReference type="Proteomes" id="UP000439550"/>
    </source>
</evidence>
<dbReference type="Proteomes" id="UP000439550">
    <property type="component" value="Unassembled WGS sequence"/>
</dbReference>
<proteinExistence type="predicted"/>
<evidence type="ECO:0000313" key="1">
    <source>
        <dbReference type="EMBL" id="MQW40626.1"/>
    </source>
</evidence>
<sequence length="89" mass="10605">MKNFWVVECHLCGGFYLMSEDTPEEELEKTEDYYEACGDNDYYEACGDNDYIIGQFSNWNQLKKEMTDDEGWCPYSDEYLQSVFEEDNQ</sequence>
<dbReference type="AlphaFoldDB" id="A0A7X2D1J7"/>
<reference evidence="1 2" key="1">
    <citation type="submission" date="2019-10" db="EMBL/GenBank/DDBJ databases">
        <authorList>
            <person name="Dong K."/>
        </authorList>
    </citation>
    <scope>NUCLEOTIDE SEQUENCE [LARGE SCALE GENOMIC DNA]</scope>
    <source>
        <strain evidence="1 2">DSM 28960</strain>
    </source>
</reference>
<gene>
    <name evidence="1" type="ORF">GHI93_11945</name>
</gene>
<name>A0A7X2D1J7_9LACT</name>
<dbReference type="OrthoDB" id="3010260at2"/>
<organism evidence="1 2">
    <name type="scientific">Lactococcus hircilactis</name>
    <dbReference type="NCBI Taxonomy" id="1494462"/>
    <lineage>
        <taxon>Bacteria</taxon>
        <taxon>Bacillati</taxon>
        <taxon>Bacillota</taxon>
        <taxon>Bacilli</taxon>
        <taxon>Lactobacillales</taxon>
        <taxon>Streptococcaceae</taxon>
        <taxon>Lactococcus</taxon>
    </lineage>
</organism>
<protein>
    <recommendedName>
        <fullName evidence="3">Phage protein</fullName>
    </recommendedName>
</protein>
<accession>A0A7X2D1J7</accession>
<comment type="caution">
    <text evidence="1">The sequence shown here is derived from an EMBL/GenBank/DDBJ whole genome shotgun (WGS) entry which is preliminary data.</text>
</comment>
<dbReference type="EMBL" id="WITJ01000025">
    <property type="protein sequence ID" value="MQW40626.1"/>
    <property type="molecule type" value="Genomic_DNA"/>
</dbReference>
<keyword evidence="2" id="KW-1185">Reference proteome</keyword>